<dbReference type="KEGG" id="llu:AKJ09_10726"/>
<dbReference type="Proteomes" id="UP000064967">
    <property type="component" value="Chromosome"/>
</dbReference>
<organism evidence="1 2">
    <name type="scientific">Labilithrix luteola</name>
    <dbReference type="NCBI Taxonomy" id="1391654"/>
    <lineage>
        <taxon>Bacteria</taxon>
        <taxon>Pseudomonadati</taxon>
        <taxon>Myxococcota</taxon>
        <taxon>Polyangia</taxon>
        <taxon>Polyangiales</taxon>
        <taxon>Labilitrichaceae</taxon>
        <taxon>Labilithrix</taxon>
    </lineage>
</organism>
<dbReference type="OrthoDB" id="9775130at2"/>
<dbReference type="Gene3D" id="3.40.50.1820">
    <property type="entry name" value="alpha/beta hydrolase"/>
    <property type="match status" value="1"/>
</dbReference>
<accession>A0A0K1QEA8</accession>
<reference evidence="1 2" key="1">
    <citation type="submission" date="2015-08" db="EMBL/GenBank/DDBJ databases">
        <authorList>
            <person name="Babu N.S."/>
            <person name="Beckwith C.J."/>
            <person name="Beseler K.G."/>
            <person name="Brison A."/>
            <person name="Carone J.V."/>
            <person name="Caskin T.P."/>
            <person name="Diamond M."/>
            <person name="Durham M.E."/>
            <person name="Foxe J.M."/>
            <person name="Go M."/>
            <person name="Henderson B.A."/>
            <person name="Jones I.B."/>
            <person name="McGettigan J.A."/>
            <person name="Micheletti S.J."/>
            <person name="Nasrallah M.E."/>
            <person name="Ortiz D."/>
            <person name="Piller C.R."/>
            <person name="Privatt S.R."/>
            <person name="Schneider S.L."/>
            <person name="Sharp S."/>
            <person name="Smith T.C."/>
            <person name="Stanton J.D."/>
            <person name="Ullery H.E."/>
            <person name="Wilson R.J."/>
            <person name="Serrano M.G."/>
            <person name="Buck G."/>
            <person name="Lee V."/>
            <person name="Wang Y."/>
            <person name="Carvalho R."/>
            <person name="Voegtly L."/>
            <person name="Shi R."/>
            <person name="Duckworth R."/>
            <person name="Johnson A."/>
            <person name="Loviza R."/>
            <person name="Walstead R."/>
            <person name="Shah Z."/>
            <person name="Kiflezghi M."/>
            <person name="Wade K."/>
            <person name="Ball S.L."/>
            <person name="Bradley K.W."/>
            <person name="Asai D.J."/>
            <person name="Bowman C.A."/>
            <person name="Russell D.A."/>
            <person name="Pope W.H."/>
            <person name="Jacobs-Sera D."/>
            <person name="Hendrix R.W."/>
            <person name="Hatfull G.F."/>
        </authorList>
    </citation>
    <scope>NUCLEOTIDE SEQUENCE [LARGE SCALE GENOMIC DNA]</scope>
    <source>
        <strain evidence="1 2">DSM 27648</strain>
    </source>
</reference>
<dbReference type="InterPro" id="IPR000801">
    <property type="entry name" value="Esterase-like"/>
</dbReference>
<evidence type="ECO:0000313" key="2">
    <source>
        <dbReference type="Proteomes" id="UP000064967"/>
    </source>
</evidence>
<sequence>MFETTRWYSSRVQCDVTLSRWGHAGQPVLVFPTAGGDAGEIDRFLMIRALEPLLAAGRIKIYSCDSVAGRVWFGKDASPEHRMWMTHQFHQYIKHEVVPAIRKDCHSDDIPIWAAGSSIGAFHAVAVTCRFPDMFHRALAMSGTYNLMRFIERPDPTEYFFVSSPLHFVPTLGGRHLDILRNRHIHIASGEGKWEDIGESFRLARALGDKGIPNWVDSWGPGWDHDWVTWRAMMPKYLDEWTSSKS</sequence>
<dbReference type="Pfam" id="PF00756">
    <property type="entry name" value="Esterase"/>
    <property type="match status" value="1"/>
</dbReference>
<gene>
    <name evidence="1" type="ORF">AKJ09_10726</name>
</gene>
<dbReference type="InterPro" id="IPR029058">
    <property type="entry name" value="AB_hydrolase_fold"/>
</dbReference>
<protein>
    <recommendedName>
        <fullName evidence="3">Esterase</fullName>
    </recommendedName>
</protein>
<proteinExistence type="predicted"/>
<name>A0A0K1QEA8_9BACT</name>
<keyword evidence="2" id="KW-1185">Reference proteome</keyword>
<dbReference type="STRING" id="1391654.AKJ09_10726"/>
<evidence type="ECO:0008006" key="3">
    <source>
        <dbReference type="Google" id="ProtNLM"/>
    </source>
</evidence>
<dbReference type="PANTHER" id="PTHR48098">
    <property type="entry name" value="ENTEROCHELIN ESTERASE-RELATED"/>
    <property type="match status" value="1"/>
</dbReference>
<dbReference type="AlphaFoldDB" id="A0A0K1QEA8"/>
<dbReference type="EMBL" id="CP012333">
    <property type="protein sequence ID" value="AKV04063.1"/>
    <property type="molecule type" value="Genomic_DNA"/>
</dbReference>
<dbReference type="RefSeq" id="WP_146654728.1">
    <property type="nucleotide sequence ID" value="NZ_CP012333.1"/>
</dbReference>
<evidence type="ECO:0000313" key="1">
    <source>
        <dbReference type="EMBL" id="AKV04063.1"/>
    </source>
</evidence>
<dbReference type="InterPro" id="IPR050583">
    <property type="entry name" value="Mycobacterial_A85_antigen"/>
</dbReference>
<dbReference type="PANTHER" id="PTHR48098:SF3">
    <property type="entry name" value="IRON(III) ENTEROBACTIN ESTERASE"/>
    <property type="match status" value="1"/>
</dbReference>
<dbReference type="SUPFAM" id="SSF53474">
    <property type="entry name" value="alpha/beta-Hydrolases"/>
    <property type="match status" value="1"/>
</dbReference>